<dbReference type="Proteomes" id="UP000270094">
    <property type="component" value="Unassembled WGS sequence"/>
</dbReference>
<protein>
    <submittedName>
        <fullName evidence="1">Uncharacterized protein</fullName>
    </submittedName>
</protein>
<dbReference type="AlphaFoldDB" id="A0A3P7HZ45"/>
<evidence type="ECO:0000313" key="1">
    <source>
        <dbReference type="EMBL" id="VDM65440.1"/>
    </source>
</evidence>
<gene>
    <name evidence="1" type="ORF">SVUK_LOCUS438</name>
</gene>
<sequence length="88" mass="9907">MTTKNELGHQQARVFQSHLANQGGLQPGLKAVSLPPLPSSRSVFAHTNTLIEIRLQLRITLHTRLDPPYQLFQFAFTAERLDLSQDLS</sequence>
<accession>A0A3P7HZ45</accession>
<proteinExistence type="predicted"/>
<dbReference type="EMBL" id="UYYB01000714">
    <property type="protein sequence ID" value="VDM65440.1"/>
    <property type="molecule type" value="Genomic_DNA"/>
</dbReference>
<evidence type="ECO:0000313" key="2">
    <source>
        <dbReference type="Proteomes" id="UP000270094"/>
    </source>
</evidence>
<organism evidence="1 2">
    <name type="scientific">Strongylus vulgaris</name>
    <name type="common">Blood worm</name>
    <dbReference type="NCBI Taxonomy" id="40348"/>
    <lineage>
        <taxon>Eukaryota</taxon>
        <taxon>Metazoa</taxon>
        <taxon>Ecdysozoa</taxon>
        <taxon>Nematoda</taxon>
        <taxon>Chromadorea</taxon>
        <taxon>Rhabditida</taxon>
        <taxon>Rhabditina</taxon>
        <taxon>Rhabditomorpha</taxon>
        <taxon>Strongyloidea</taxon>
        <taxon>Strongylidae</taxon>
        <taxon>Strongylus</taxon>
    </lineage>
</organism>
<name>A0A3P7HZ45_STRVU</name>
<keyword evidence="2" id="KW-1185">Reference proteome</keyword>
<reference evidence="1 2" key="1">
    <citation type="submission" date="2018-11" db="EMBL/GenBank/DDBJ databases">
        <authorList>
            <consortium name="Pathogen Informatics"/>
        </authorList>
    </citation>
    <scope>NUCLEOTIDE SEQUENCE [LARGE SCALE GENOMIC DNA]</scope>
</reference>